<organism evidence="2 3">
    <name type="scientific">Aspergillus ellipticus CBS 707.79</name>
    <dbReference type="NCBI Taxonomy" id="1448320"/>
    <lineage>
        <taxon>Eukaryota</taxon>
        <taxon>Fungi</taxon>
        <taxon>Dikarya</taxon>
        <taxon>Ascomycota</taxon>
        <taxon>Pezizomycotina</taxon>
        <taxon>Eurotiomycetes</taxon>
        <taxon>Eurotiomycetidae</taxon>
        <taxon>Eurotiales</taxon>
        <taxon>Aspergillaceae</taxon>
        <taxon>Aspergillus</taxon>
        <taxon>Aspergillus subgen. Circumdati</taxon>
    </lineage>
</organism>
<evidence type="ECO:0000313" key="3">
    <source>
        <dbReference type="Proteomes" id="UP000247810"/>
    </source>
</evidence>
<dbReference type="EMBL" id="KZ825941">
    <property type="protein sequence ID" value="PYH91557.1"/>
    <property type="molecule type" value="Genomic_DNA"/>
</dbReference>
<name>A0A319DB71_9EURO</name>
<evidence type="ECO:0000313" key="2">
    <source>
        <dbReference type="EMBL" id="PYH91557.1"/>
    </source>
</evidence>
<dbReference type="AlphaFoldDB" id="A0A319DB71"/>
<sequence length="115" mass="11875">MASDPSAADGSKQDTHIHRVLTAGRCTGGFPVGRLRAPCPCNQGVFNATFQPSADDASSLADGGISEPNVVDVTRTKCSHSLSTHRDSELGLSAEASGSSGGPVKQHVEDLTVRE</sequence>
<feature type="compositionally biased region" description="Basic and acidic residues" evidence="1">
    <location>
        <begin position="106"/>
        <end position="115"/>
    </location>
</feature>
<feature type="region of interest" description="Disordered" evidence="1">
    <location>
        <begin position="81"/>
        <end position="115"/>
    </location>
</feature>
<reference evidence="2 3" key="1">
    <citation type="submission" date="2018-02" db="EMBL/GenBank/DDBJ databases">
        <title>The genomes of Aspergillus section Nigri reveals drivers in fungal speciation.</title>
        <authorList>
            <consortium name="DOE Joint Genome Institute"/>
            <person name="Vesth T.C."/>
            <person name="Nybo J."/>
            <person name="Theobald S."/>
            <person name="Brandl J."/>
            <person name="Frisvad J.C."/>
            <person name="Nielsen K.F."/>
            <person name="Lyhne E.K."/>
            <person name="Kogle M.E."/>
            <person name="Kuo A."/>
            <person name="Riley R."/>
            <person name="Clum A."/>
            <person name="Nolan M."/>
            <person name="Lipzen A."/>
            <person name="Salamov A."/>
            <person name="Henrissat B."/>
            <person name="Wiebenga A."/>
            <person name="De vries R.P."/>
            <person name="Grigoriev I.V."/>
            <person name="Mortensen U.H."/>
            <person name="Andersen M.R."/>
            <person name="Baker S.E."/>
        </authorList>
    </citation>
    <scope>NUCLEOTIDE SEQUENCE [LARGE SCALE GENOMIC DNA]</scope>
    <source>
        <strain evidence="2 3">CBS 707.79</strain>
    </source>
</reference>
<accession>A0A319DB71</accession>
<proteinExistence type="predicted"/>
<gene>
    <name evidence="2" type="ORF">BO71DRAFT_459585</name>
</gene>
<dbReference type="VEuPathDB" id="FungiDB:BO71DRAFT_459585"/>
<dbReference type="Proteomes" id="UP000247810">
    <property type="component" value="Unassembled WGS sequence"/>
</dbReference>
<protein>
    <submittedName>
        <fullName evidence="2">Uncharacterized protein</fullName>
    </submittedName>
</protein>
<keyword evidence="3" id="KW-1185">Reference proteome</keyword>
<evidence type="ECO:0000256" key="1">
    <source>
        <dbReference type="SAM" id="MobiDB-lite"/>
    </source>
</evidence>